<feature type="domain" description="Transglutaminase-like" evidence="3">
    <location>
        <begin position="653"/>
        <end position="710"/>
    </location>
</feature>
<feature type="region of interest" description="Disordered" evidence="1">
    <location>
        <begin position="39"/>
        <end position="66"/>
    </location>
</feature>
<dbReference type="Gene3D" id="3.10.620.30">
    <property type="match status" value="1"/>
</dbReference>
<keyword evidence="2" id="KW-0812">Transmembrane</keyword>
<dbReference type="Pfam" id="PF01841">
    <property type="entry name" value="Transglut_core"/>
    <property type="match status" value="1"/>
</dbReference>
<comment type="caution">
    <text evidence="4">The sequence shown here is derived from an EMBL/GenBank/DDBJ whole genome shotgun (WGS) entry which is preliminary data.</text>
</comment>
<sequence>MTDAAPTTPAGWYPDPAVANQQRYWDGERWTEHVHPLAPAGASQQAHGQPGSATTGGPGGPQRPKKKRRGLVIGLVAGGAALAVGVTALFVWGIPALTGPKLVTEEGWAYAYAPLLEDVEPDHTFTFPADYDLEAMARENGDEFDNSFAFEVFTDAALTKHADLSAFQWKGEIDVSPDALSTGRFYAGTGLGYDESLEREFEFNPDGGFFWGLNEEYFLVQKLDRSGEPLEKPIVHPFTIERSLAAPEAVYTADENGTLQVSWDPVDGATEYLVTVSSWDGDRRSVDIVGTTTETSWSPPLLDPFSGEEVEVEIAQNEGLQTYSIWSAAQIADAGSSGTVNPLDNDTSEYEYAVVATDGSQFSSTISTDAEAVAASLPKEIPLDAKEQQFPNGQWVDSLDQIPTRFLFTSLDGATRQTAGYIDPAMVTPGDETSWRLALIGKGTALSWPVRLNAPDRASVDAQIAAYNTRVAAEAPTTGMPEISLVAEGVDADFDQYTPSTVAPDVDYPVYGSNDFTEYLAANLVAREDAIDISEFQDAPGMPELDDAMGEAVYQNPYVLGYRGYSVRDEVVYVSYANDPDETVRLQAEVDAATAAAVASVVTEGMSDAEKATALNGWLVDTAEYDTPAFEASFLSYPDGFEHAWDPSGVLLPENGNVGVCASYAAAYKALLDEAGLESVVVTGDVFDGGGHAWNKVKIDGQWLAVDPTWNDGSDPSAYLLITDGEFVDQAARAENTEWMADLRIAGYATP</sequence>
<proteinExistence type="predicted"/>
<dbReference type="SMART" id="SM00460">
    <property type="entry name" value="TGc"/>
    <property type="match status" value="1"/>
</dbReference>
<dbReference type="Pfam" id="PF10708">
    <property type="entry name" value="DUF2510"/>
    <property type="match status" value="1"/>
</dbReference>
<feature type="transmembrane region" description="Helical" evidence="2">
    <location>
        <begin position="71"/>
        <end position="94"/>
    </location>
</feature>
<name>A0AA41XAI9_9MICO</name>
<evidence type="ECO:0000259" key="3">
    <source>
        <dbReference type="SMART" id="SM00460"/>
    </source>
</evidence>
<dbReference type="InterPro" id="IPR038765">
    <property type="entry name" value="Papain-like_cys_pep_sf"/>
</dbReference>
<evidence type="ECO:0000313" key="5">
    <source>
        <dbReference type="Proteomes" id="UP001165587"/>
    </source>
</evidence>
<dbReference type="EMBL" id="JANLCK010000001">
    <property type="protein sequence ID" value="MCS5724632.1"/>
    <property type="molecule type" value="Genomic_DNA"/>
</dbReference>
<dbReference type="Proteomes" id="UP001165587">
    <property type="component" value="Unassembled WGS sequence"/>
</dbReference>
<evidence type="ECO:0000313" key="4">
    <source>
        <dbReference type="EMBL" id="MCS5724632.1"/>
    </source>
</evidence>
<dbReference type="AlphaFoldDB" id="A0AA41XAI9"/>
<evidence type="ECO:0000256" key="1">
    <source>
        <dbReference type="SAM" id="MobiDB-lite"/>
    </source>
</evidence>
<protein>
    <submittedName>
        <fullName evidence="4">DUF2510 domain-containing protein</fullName>
    </submittedName>
</protein>
<accession>A0AA41XAI9</accession>
<reference evidence="4" key="1">
    <citation type="submission" date="2022-08" db="EMBL/GenBank/DDBJ databases">
        <authorList>
            <person name="Deng Y."/>
            <person name="Han X.-F."/>
            <person name="Zhang Y.-Q."/>
        </authorList>
    </citation>
    <scope>NUCLEOTIDE SEQUENCE</scope>
    <source>
        <strain evidence="4">CPCC 203407</strain>
    </source>
</reference>
<keyword evidence="2" id="KW-1133">Transmembrane helix</keyword>
<organism evidence="4 5">
    <name type="scientific">Herbiconiux oxytropis</name>
    <dbReference type="NCBI Taxonomy" id="2970915"/>
    <lineage>
        <taxon>Bacteria</taxon>
        <taxon>Bacillati</taxon>
        <taxon>Actinomycetota</taxon>
        <taxon>Actinomycetes</taxon>
        <taxon>Micrococcales</taxon>
        <taxon>Microbacteriaceae</taxon>
        <taxon>Herbiconiux</taxon>
    </lineage>
</organism>
<dbReference type="SUPFAM" id="SSF54001">
    <property type="entry name" value="Cysteine proteinases"/>
    <property type="match status" value="1"/>
</dbReference>
<dbReference type="PANTHER" id="PTHR46333">
    <property type="entry name" value="CYTOKINESIS PROTEIN 3"/>
    <property type="match status" value="1"/>
</dbReference>
<dbReference type="RefSeq" id="WP_259525060.1">
    <property type="nucleotide sequence ID" value="NZ_JANLCK010000001.1"/>
</dbReference>
<dbReference type="GO" id="GO:0005737">
    <property type="term" value="C:cytoplasm"/>
    <property type="evidence" value="ECO:0007669"/>
    <property type="project" value="TreeGrafter"/>
</dbReference>
<keyword evidence="5" id="KW-1185">Reference proteome</keyword>
<keyword evidence="2" id="KW-0472">Membrane</keyword>
<dbReference type="InterPro" id="IPR052557">
    <property type="entry name" value="CAP/Cytokinesis_protein"/>
</dbReference>
<evidence type="ECO:0000256" key="2">
    <source>
        <dbReference type="SAM" id="Phobius"/>
    </source>
</evidence>
<dbReference type="InterPro" id="IPR018929">
    <property type="entry name" value="DUF2510"/>
</dbReference>
<dbReference type="PANTHER" id="PTHR46333:SF2">
    <property type="entry name" value="CYTOKINESIS PROTEIN 3"/>
    <property type="match status" value="1"/>
</dbReference>
<gene>
    <name evidence="4" type="ORF">N1028_01850</name>
</gene>
<dbReference type="InterPro" id="IPR002931">
    <property type="entry name" value="Transglutaminase-like"/>
</dbReference>